<proteinExistence type="predicted"/>
<feature type="region of interest" description="Disordered" evidence="1">
    <location>
        <begin position="188"/>
        <end position="238"/>
    </location>
</feature>
<feature type="region of interest" description="Disordered" evidence="1">
    <location>
        <begin position="471"/>
        <end position="499"/>
    </location>
</feature>
<feature type="compositionally biased region" description="Acidic residues" evidence="1">
    <location>
        <begin position="193"/>
        <end position="222"/>
    </location>
</feature>
<reference evidence="3" key="1">
    <citation type="submission" date="2013-03" db="EMBL/GenBank/DDBJ databases">
        <title>The Genome Sequence of Anopheles epiroticus epiroticus2.</title>
        <authorList>
            <consortium name="The Broad Institute Genomics Platform"/>
            <person name="Neafsey D.E."/>
            <person name="Howell P."/>
            <person name="Walker B."/>
            <person name="Young S.K."/>
            <person name="Zeng Q."/>
            <person name="Gargeya S."/>
            <person name="Fitzgerald M."/>
            <person name="Haas B."/>
            <person name="Abouelleil A."/>
            <person name="Allen A.W."/>
            <person name="Alvarado L."/>
            <person name="Arachchi H.M."/>
            <person name="Berlin A.M."/>
            <person name="Chapman S.B."/>
            <person name="Gainer-Dewar J."/>
            <person name="Goldberg J."/>
            <person name="Griggs A."/>
            <person name="Gujja S."/>
            <person name="Hansen M."/>
            <person name="Howarth C."/>
            <person name="Imamovic A."/>
            <person name="Ireland A."/>
            <person name="Larimer J."/>
            <person name="McCowan C."/>
            <person name="Murphy C."/>
            <person name="Pearson M."/>
            <person name="Poon T.W."/>
            <person name="Priest M."/>
            <person name="Roberts A."/>
            <person name="Saif S."/>
            <person name="Shea T."/>
            <person name="Sisk P."/>
            <person name="Sykes S."/>
            <person name="Wortman J."/>
            <person name="Nusbaum C."/>
            <person name="Birren B."/>
        </authorList>
    </citation>
    <scope>NUCLEOTIDE SEQUENCE [LARGE SCALE GENOMIC DNA]</scope>
    <source>
        <strain evidence="3">Epiroticus2</strain>
    </source>
</reference>
<keyword evidence="3" id="KW-1185">Reference proteome</keyword>
<protein>
    <submittedName>
        <fullName evidence="2">Uncharacterized protein</fullName>
    </submittedName>
</protein>
<evidence type="ECO:0000256" key="1">
    <source>
        <dbReference type="SAM" id="MobiDB-lite"/>
    </source>
</evidence>
<feature type="region of interest" description="Disordered" evidence="1">
    <location>
        <begin position="392"/>
        <end position="418"/>
    </location>
</feature>
<evidence type="ECO:0000313" key="3">
    <source>
        <dbReference type="Proteomes" id="UP000075885"/>
    </source>
</evidence>
<dbReference type="AlphaFoldDB" id="A0A182PC82"/>
<evidence type="ECO:0000313" key="2">
    <source>
        <dbReference type="EnsemblMetazoa" id="AEPI004537-PA"/>
    </source>
</evidence>
<reference evidence="2" key="2">
    <citation type="submission" date="2020-05" db="UniProtKB">
        <authorList>
            <consortium name="EnsemblMetazoa"/>
        </authorList>
    </citation>
    <scope>IDENTIFICATION</scope>
    <source>
        <strain evidence="2">Epiroticus2</strain>
    </source>
</reference>
<dbReference type="VEuPathDB" id="VectorBase:AEPI004537"/>
<sequence>MKMPSGRPLNSELKDDGIPAPESEPSSPPATEFEDNIQARLAGLPKLKWDKEQFDVRRPYERKNYDRPYRGLPGHLAGFEGLNVPARHCTVASTFARRTPIEEVFHKRNIKSVCPPEVSRTLEDCVEDVIVADNLSSTASEPEEEVEQVEKVYEGRVVSKECCKTFFRARRALLRSELFQEYFNRKPSLEQANDSDESEEEELDDLPEDLEQQDSAEEDEIPETGLETGELSPSIGSYQAPTITHRDEKLPAVEAQELFLVRMRCRYLEKFDRVAEQLEEEKRQRNKPPEPFDGEKYEAQYPKPDIRNEGKAHFRELLSKRLEELNKLQERTVRKYPTSVKQFAAYKARVMEDRRKLRNEALLVEDYFRNANTPKELPEAKLEVKRYRLAEFGEHPSDSEDEEDRQERERKKQNQPQVYHTCMTRAEWGHWIARSSKIEKLKLPKVSVPRIPMLVQKCVESPIRAYVRGRPLEGNPVQKTGREDHEKERSAPPQNIIHSVGKSGATMRDLLFDPMDPPEPVDYVPYNASLQPYTDIADERFGRVKVQRKVLRQLRKSRMRWIEELVDEICRRKRC</sequence>
<dbReference type="EnsemblMetazoa" id="AEPI004537-RA">
    <property type="protein sequence ID" value="AEPI004537-PA"/>
    <property type="gene ID" value="AEPI004537"/>
</dbReference>
<accession>A0A182PC82</accession>
<feature type="region of interest" description="Disordered" evidence="1">
    <location>
        <begin position="278"/>
        <end position="308"/>
    </location>
</feature>
<feature type="compositionally biased region" description="Basic and acidic residues" evidence="1">
    <location>
        <begin position="480"/>
        <end position="490"/>
    </location>
</feature>
<feature type="region of interest" description="Disordered" evidence="1">
    <location>
        <begin position="1"/>
        <end position="33"/>
    </location>
</feature>
<name>A0A182PC82_9DIPT</name>
<organism evidence="2 3">
    <name type="scientific">Anopheles epiroticus</name>
    <dbReference type="NCBI Taxonomy" id="199890"/>
    <lineage>
        <taxon>Eukaryota</taxon>
        <taxon>Metazoa</taxon>
        <taxon>Ecdysozoa</taxon>
        <taxon>Arthropoda</taxon>
        <taxon>Hexapoda</taxon>
        <taxon>Insecta</taxon>
        <taxon>Pterygota</taxon>
        <taxon>Neoptera</taxon>
        <taxon>Endopterygota</taxon>
        <taxon>Diptera</taxon>
        <taxon>Nematocera</taxon>
        <taxon>Culicoidea</taxon>
        <taxon>Culicidae</taxon>
        <taxon>Anophelinae</taxon>
        <taxon>Anopheles</taxon>
    </lineage>
</organism>
<dbReference type="Proteomes" id="UP000075885">
    <property type="component" value="Unassembled WGS sequence"/>
</dbReference>